<keyword evidence="2" id="KW-1185">Reference proteome</keyword>
<comment type="caution">
    <text evidence="1">The sequence shown here is derived from an EMBL/GenBank/DDBJ whole genome shotgun (WGS) entry which is preliminary data.</text>
</comment>
<evidence type="ECO:0000313" key="2">
    <source>
        <dbReference type="Proteomes" id="UP001165042"/>
    </source>
</evidence>
<organism evidence="1 2">
    <name type="scientific">Actinokineospora globicatena</name>
    <dbReference type="NCBI Taxonomy" id="103729"/>
    <lineage>
        <taxon>Bacteria</taxon>
        <taxon>Bacillati</taxon>
        <taxon>Actinomycetota</taxon>
        <taxon>Actinomycetes</taxon>
        <taxon>Pseudonocardiales</taxon>
        <taxon>Pseudonocardiaceae</taxon>
        <taxon>Actinokineospora</taxon>
    </lineage>
</organism>
<sequence length="58" mass="6852">MLFYSIRETAWILGAPLWRVRHAVRLGTLRAVHRCGRLVVPSHEVVRWFDAVGVRRER</sequence>
<gene>
    <name evidence="1" type="ORF">Aglo03_10860</name>
</gene>
<dbReference type="RefSeq" id="WP_285608127.1">
    <property type="nucleotide sequence ID" value="NZ_BSSD01000001.1"/>
</dbReference>
<protein>
    <recommendedName>
        <fullName evidence="3">Helix-turn-helix domain-containing protein</fullName>
    </recommendedName>
</protein>
<dbReference type="EMBL" id="BSSD01000001">
    <property type="protein sequence ID" value="GLW90270.1"/>
    <property type="molecule type" value="Genomic_DNA"/>
</dbReference>
<accession>A0A9W6QIE8</accession>
<proteinExistence type="predicted"/>
<evidence type="ECO:0000313" key="1">
    <source>
        <dbReference type="EMBL" id="GLW90270.1"/>
    </source>
</evidence>
<dbReference type="AlphaFoldDB" id="A0A9W6QIE8"/>
<evidence type="ECO:0008006" key="3">
    <source>
        <dbReference type="Google" id="ProtNLM"/>
    </source>
</evidence>
<dbReference type="Proteomes" id="UP001165042">
    <property type="component" value="Unassembled WGS sequence"/>
</dbReference>
<name>A0A9W6QIE8_9PSEU</name>
<reference evidence="1" key="1">
    <citation type="submission" date="2023-02" db="EMBL/GenBank/DDBJ databases">
        <title>Actinokineospora globicatena NBRC 15670.</title>
        <authorList>
            <person name="Ichikawa N."/>
            <person name="Sato H."/>
            <person name="Tonouchi N."/>
        </authorList>
    </citation>
    <scope>NUCLEOTIDE SEQUENCE</scope>
    <source>
        <strain evidence="1">NBRC 15670</strain>
    </source>
</reference>